<dbReference type="GO" id="GO:0005524">
    <property type="term" value="F:ATP binding"/>
    <property type="evidence" value="ECO:0007669"/>
    <property type="project" value="UniProtKB-UniRule"/>
</dbReference>
<dbReference type="InterPro" id="IPR018095">
    <property type="entry name" value="Thymidylate_kin_CS"/>
</dbReference>
<dbReference type="AlphaFoldDB" id="A0A4R6X837"/>
<comment type="catalytic activity">
    <reaction evidence="10 12">
        <text>dTMP + ATP = dTDP + ADP</text>
        <dbReference type="Rhea" id="RHEA:13517"/>
        <dbReference type="ChEBI" id="CHEBI:30616"/>
        <dbReference type="ChEBI" id="CHEBI:58369"/>
        <dbReference type="ChEBI" id="CHEBI:63528"/>
        <dbReference type="ChEBI" id="CHEBI:456216"/>
        <dbReference type="EC" id="2.7.4.9"/>
    </reaction>
</comment>
<dbReference type="Gene3D" id="3.40.50.300">
    <property type="entry name" value="P-loop containing nucleotide triphosphate hydrolases"/>
    <property type="match status" value="1"/>
</dbReference>
<dbReference type="CDD" id="cd01672">
    <property type="entry name" value="TMPK"/>
    <property type="match status" value="1"/>
</dbReference>
<evidence type="ECO:0000256" key="1">
    <source>
        <dbReference type="ARBA" id="ARBA00009776"/>
    </source>
</evidence>
<dbReference type="InterPro" id="IPR039430">
    <property type="entry name" value="Thymidylate_kin-like_dom"/>
</dbReference>
<dbReference type="GO" id="GO:0005829">
    <property type="term" value="C:cytosol"/>
    <property type="evidence" value="ECO:0007669"/>
    <property type="project" value="TreeGrafter"/>
</dbReference>
<keyword evidence="4 12" id="KW-0808">Transferase</keyword>
<evidence type="ECO:0000256" key="8">
    <source>
        <dbReference type="ARBA" id="ARBA00022840"/>
    </source>
</evidence>
<gene>
    <name evidence="12" type="primary">tmk</name>
    <name evidence="14" type="ORF">C8D85_0570</name>
</gene>
<name>A0A4R6X837_9GAMM</name>
<dbReference type="Pfam" id="PF02223">
    <property type="entry name" value="Thymidylate_kin"/>
    <property type="match status" value="1"/>
</dbReference>
<dbReference type="GO" id="GO:0006233">
    <property type="term" value="P:dTDP biosynthetic process"/>
    <property type="evidence" value="ECO:0007669"/>
    <property type="project" value="InterPro"/>
</dbReference>
<keyword evidence="6 12" id="KW-0547">Nucleotide-binding</keyword>
<organism evidence="14 15">
    <name type="scientific">Marinomonas communis</name>
    <dbReference type="NCBI Taxonomy" id="28254"/>
    <lineage>
        <taxon>Bacteria</taxon>
        <taxon>Pseudomonadati</taxon>
        <taxon>Pseudomonadota</taxon>
        <taxon>Gammaproteobacteria</taxon>
        <taxon>Oceanospirillales</taxon>
        <taxon>Oceanospirillaceae</taxon>
        <taxon>Marinomonas</taxon>
    </lineage>
</organism>
<feature type="domain" description="Thymidylate kinase-like" evidence="13">
    <location>
        <begin position="8"/>
        <end position="197"/>
    </location>
</feature>
<evidence type="ECO:0000256" key="3">
    <source>
        <dbReference type="ARBA" id="ARBA00017144"/>
    </source>
</evidence>
<keyword evidence="15" id="KW-1185">Reference proteome</keyword>
<dbReference type="PANTHER" id="PTHR10344:SF4">
    <property type="entry name" value="UMP-CMP KINASE 2, MITOCHONDRIAL"/>
    <property type="match status" value="1"/>
</dbReference>
<evidence type="ECO:0000256" key="5">
    <source>
        <dbReference type="ARBA" id="ARBA00022727"/>
    </source>
</evidence>
<protein>
    <recommendedName>
        <fullName evidence="3 12">Thymidylate kinase</fullName>
        <ecNumber evidence="2 12">2.7.4.9</ecNumber>
    </recommendedName>
    <alternativeName>
        <fullName evidence="9 12">dTMP kinase</fullName>
    </alternativeName>
</protein>
<evidence type="ECO:0000256" key="12">
    <source>
        <dbReference type="HAMAP-Rule" id="MF_00165"/>
    </source>
</evidence>
<comment type="function">
    <text evidence="11 12">Phosphorylation of dTMP to form dTDP in both de novo and salvage pathways of dTTP synthesis.</text>
</comment>
<comment type="similarity">
    <text evidence="1 12">Belongs to the thymidylate kinase family.</text>
</comment>
<keyword evidence="7 12" id="KW-0418">Kinase</keyword>
<dbReference type="GO" id="GO:0006235">
    <property type="term" value="P:dTTP biosynthetic process"/>
    <property type="evidence" value="ECO:0007669"/>
    <property type="project" value="UniProtKB-UniRule"/>
</dbReference>
<dbReference type="SUPFAM" id="SSF52540">
    <property type="entry name" value="P-loop containing nucleoside triphosphate hydrolases"/>
    <property type="match status" value="1"/>
</dbReference>
<dbReference type="GO" id="GO:0004798">
    <property type="term" value="F:dTMP kinase activity"/>
    <property type="evidence" value="ECO:0007669"/>
    <property type="project" value="UniProtKB-UniRule"/>
</dbReference>
<accession>A0A4R6X837</accession>
<keyword evidence="8 12" id="KW-0067">ATP-binding</keyword>
<dbReference type="EC" id="2.7.4.9" evidence="2 12"/>
<reference evidence="14 15" key="1">
    <citation type="submission" date="2019-03" db="EMBL/GenBank/DDBJ databases">
        <title>Genomic Encyclopedia of Type Strains, Phase IV (KMG-IV): sequencing the most valuable type-strain genomes for metagenomic binning, comparative biology and taxonomic classification.</title>
        <authorList>
            <person name="Goeker M."/>
        </authorList>
    </citation>
    <scope>NUCLEOTIDE SEQUENCE [LARGE SCALE GENOMIC DNA]</scope>
    <source>
        <strain evidence="14 15">DSM 5604</strain>
    </source>
</reference>
<evidence type="ECO:0000256" key="7">
    <source>
        <dbReference type="ARBA" id="ARBA00022777"/>
    </source>
</evidence>
<dbReference type="RefSeq" id="WP_133559844.1">
    <property type="nucleotide sequence ID" value="NZ_SNZA01000001.1"/>
</dbReference>
<feature type="binding site" evidence="12">
    <location>
        <begin position="10"/>
        <end position="17"/>
    </location>
    <ligand>
        <name>ATP</name>
        <dbReference type="ChEBI" id="CHEBI:30616"/>
    </ligand>
</feature>
<evidence type="ECO:0000313" key="14">
    <source>
        <dbReference type="EMBL" id="TDR15216.1"/>
    </source>
</evidence>
<dbReference type="InterPro" id="IPR018094">
    <property type="entry name" value="Thymidylate_kinase"/>
</dbReference>
<evidence type="ECO:0000259" key="13">
    <source>
        <dbReference type="Pfam" id="PF02223"/>
    </source>
</evidence>
<dbReference type="PANTHER" id="PTHR10344">
    <property type="entry name" value="THYMIDYLATE KINASE"/>
    <property type="match status" value="1"/>
</dbReference>
<dbReference type="OrthoDB" id="9774907at2"/>
<comment type="caution">
    <text evidence="14">The sequence shown here is derived from an EMBL/GenBank/DDBJ whole genome shotgun (WGS) entry which is preliminary data.</text>
</comment>
<evidence type="ECO:0000256" key="9">
    <source>
        <dbReference type="ARBA" id="ARBA00029962"/>
    </source>
</evidence>
<evidence type="ECO:0000256" key="6">
    <source>
        <dbReference type="ARBA" id="ARBA00022741"/>
    </source>
</evidence>
<proteinExistence type="inferred from homology"/>
<evidence type="ECO:0000313" key="15">
    <source>
        <dbReference type="Proteomes" id="UP000295729"/>
    </source>
</evidence>
<dbReference type="Proteomes" id="UP000295729">
    <property type="component" value="Unassembled WGS sequence"/>
</dbReference>
<dbReference type="PROSITE" id="PS01331">
    <property type="entry name" value="THYMIDYLATE_KINASE"/>
    <property type="match status" value="1"/>
</dbReference>
<sequence length="208" mass="22703">MKGKFISLEGGEGAGKSSAIHVIKAWLEERNIEYVLTREPGGTPMAEEIRELVLASRDEAVAADTELLLVFAARVQHINTTILPALAEGKWVISDRFVDSSYVYQGIGRGIDKSVIDMLRTSFLEGCMPDKTLLLDVPVELGLSRVASRGDANRLDGESTAFHEAVRSGFLELAADEPARFAVLDASQTMDNVAEQILQQLSLLEKTL</sequence>
<evidence type="ECO:0000256" key="10">
    <source>
        <dbReference type="ARBA" id="ARBA00048743"/>
    </source>
</evidence>
<evidence type="ECO:0000256" key="4">
    <source>
        <dbReference type="ARBA" id="ARBA00022679"/>
    </source>
</evidence>
<dbReference type="NCBIfam" id="TIGR00041">
    <property type="entry name" value="DTMP_kinase"/>
    <property type="match status" value="1"/>
</dbReference>
<dbReference type="GO" id="GO:0006227">
    <property type="term" value="P:dUDP biosynthetic process"/>
    <property type="evidence" value="ECO:0007669"/>
    <property type="project" value="TreeGrafter"/>
</dbReference>
<evidence type="ECO:0000256" key="2">
    <source>
        <dbReference type="ARBA" id="ARBA00012980"/>
    </source>
</evidence>
<dbReference type="HAMAP" id="MF_00165">
    <property type="entry name" value="Thymidylate_kinase"/>
    <property type="match status" value="1"/>
</dbReference>
<dbReference type="InterPro" id="IPR027417">
    <property type="entry name" value="P-loop_NTPase"/>
</dbReference>
<evidence type="ECO:0000256" key="11">
    <source>
        <dbReference type="ARBA" id="ARBA00057735"/>
    </source>
</evidence>
<dbReference type="FunFam" id="3.40.50.300:FF:000225">
    <property type="entry name" value="Thymidylate kinase"/>
    <property type="match status" value="1"/>
</dbReference>
<keyword evidence="5 12" id="KW-0545">Nucleotide biosynthesis</keyword>
<dbReference type="EMBL" id="SNZA01000001">
    <property type="protein sequence ID" value="TDR15216.1"/>
    <property type="molecule type" value="Genomic_DNA"/>
</dbReference>